<protein>
    <submittedName>
        <fullName evidence="2">Uncharacterized protein</fullName>
    </submittedName>
</protein>
<evidence type="ECO:0000313" key="3">
    <source>
        <dbReference type="Proteomes" id="UP000703661"/>
    </source>
</evidence>
<keyword evidence="1" id="KW-0812">Transmembrane</keyword>
<evidence type="ECO:0000313" key="2">
    <source>
        <dbReference type="EMBL" id="KAG0014738.1"/>
    </source>
</evidence>
<name>A0A9P6T0H0_9FUNG</name>
<comment type="caution">
    <text evidence="2">The sequence shown here is derived from an EMBL/GenBank/DDBJ whole genome shotgun (WGS) entry which is preliminary data.</text>
</comment>
<accession>A0A9P6T0H0</accession>
<feature type="transmembrane region" description="Helical" evidence="1">
    <location>
        <begin position="60"/>
        <end position="82"/>
    </location>
</feature>
<evidence type="ECO:0000256" key="1">
    <source>
        <dbReference type="SAM" id="Phobius"/>
    </source>
</evidence>
<keyword evidence="1" id="KW-1133">Transmembrane helix</keyword>
<organism evidence="2 3">
    <name type="scientific">Entomortierella chlamydospora</name>
    <dbReference type="NCBI Taxonomy" id="101097"/>
    <lineage>
        <taxon>Eukaryota</taxon>
        <taxon>Fungi</taxon>
        <taxon>Fungi incertae sedis</taxon>
        <taxon>Mucoromycota</taxon>
        <taxon>Mortierellomycotina</taxon>
        <taxon>Mortierellomycetes</taxon>
        <taxon>Mortierellales</taxon>
        <taxon>Mortierellaceae</taxon>
        <taxon>Entomortierella</taxon>
    </lineage>
</organism>
<feature type="transmembrane region" description="Helical" evidence="1">
    <location>
        <begin position="19"/>
        <end position="40"/>
    </location>
</feature>
<keyword evidence="1" id="KW-0472">Membrane</keyword>
<sequence>MAGLALVAFCNFSYMLTRLFVYVQWLVTFLSVARIGIIAFELEQNRDQITGECNGELNYGAGLAADWVLNGYLYFVVWRFYVRMRLYPELMKAEEFTYEEGLDEL</sequence>
<dbReference type="AlphaFoldDB" id="A0A9P6T0H0"/>
<dbReference type="EMBL" id="JAAAID010000696">
    <property type="protein sequence ID" value="KAG0014738.1"/>
    <property type="molecule type" value="Genomic_DNA"/>
</dbReference>
<reference evidence="2" key="1">
    <citation type="journal article" date="2020" name="Fungal Divers.">
        <title>Resolving the Mortierellaceae phylogeny through synthesis of multi-gene phylogenetics and phylogenomics.</title>
        <authorList>
            <person name="Vandepol N."/>
            <person name="Liber J."/>
            <person name="Desiro A."/>
            <person name="Na H."/>
            <person name="Kennedy M."/>
            <person name="Barry K."/>
            <person name="Grigoriev I.V."/>
            <person name="Miller A.N."/>
            <person name="O'Donnell K."/>
            <person name="Stajich J.E."/>
            <person name="Bonito G."/>
        </authorList>
    </citation>
    <scope>NUCLEOTIDE SEQUENCE</scope>
    <source>
        <strain evidence="2">NRRL 2769</strain>
    </source>
</reference>
<keyword evidence="3" id="KW-1185">Reference proteome</keyword>
<proteinExistence type="predicted"/>
<gene>
    <name evidence="2" type="ORF">BGZ80_010251</name>
</gene>
<dbReference type="Proteomes" id="UP000703661">
    <property type="component" value="Unassembled WGS sequence"/>
</dbReference>